<gene>
    <name evidence="1" type="ORF">ABDB84_11285</name>
</gene>
<dbReference type="InterPro" id="IPR036412">
    <property type="entry name" value="HAD-like_sf"/>
</dbReference>
<dbReference type="SUPFAM" id="SSF56784">
    <property type="entry name" value="HAD-like"/>
    <property type="match status" value="1"/>
</dbReference>
<dbReference type="Proteomes" id="UP001410394">
    <property type="component" value="Unassembled WGS sequence"/>
</dbReference>
<comment type="caution">
    <text evidence="1">The sequence shown here is derived from an EMBL/GenBank/DDBJ whole genome shotgun (WGS) entry which is preliminary data.</text>
</comment>
<dbReference type="SFLD" id="SFLDG01132">
    <property type="entry name" value="C1.5.3:_5'-Nucleotidase_Like"/>
    <property type="match status" value="1"/>
</dbReference>
<dbReference type="SFLD" id="SFLDS00003">
    <property type="entry name" value="Haloacid_Dehalogenase"/>
    <property type="match status" value="1"/>
</dbReference>
<name>A0ABU9YZ52_9RHOO</name>
<dbReference type="Gene3D" id="1.10.150.450">
    <property type="match status" value="1"/>
</dbReference>
<keyword evidence="2" id="KW-1185">Reference proteome</keyword>
<dbReference type="EMBL" id="JBDIVE010000005">
    <property type="protein sequence ID" value="MEN3069063.1"/>
    <property type="molecule type" value="Genomic_DNA"/>
</dbReference>
<dbReference type="Gene3D" id="3.40.50.1000">
    <property type="entry name" value="HAD superfamily/HAD-like"/>
    <property type="match status" value="1"/>
</dbReference>
<reference evidence="1 2" key="1">
    <citation type="journal article" date="2018" name="Int. J. Syst. Evol. Microbiol.">
        <title>Uliginosibacterium sediminicola sp. nov., isolated from freshwater sediment.</title>
        <authorList>
            <person name="Hwang W.M."/>
            <person name="Kim S.M."/>
            <person name="Kang K."/>
            <person name="Ahn T.Y."/>
        </authorList>
    </citation>
    <scope>NUCLEOTIDE SEQUENCE [LARGE SCALE GENOMIC DNA]</scope>
    <source>
        <strain evidence="1 2">M1-21</strain>
    </source>
</reference>
<sequence>MMGVPAGGQLPAHVHPAMSDAPLWLFDLDNTLHNTSAHIFPRINVAMTEYMVRHLQISQHEADQLRRQYWLRYGATMLGLMHHHNTDPQHFLHHTHQFPDLPELVVPEPALRGILRRLPGRKTVVSNGPHDYVCAVLREMGLLRSFEQVFGVEQLALQPKPDPRAFHAVLRRLRVPATRCTLVEDSLENLRSAKALGMRTVWISRSARKPAYVDVQLRSVLHIARLQRP</sequence>
<evidence type="ECO:0000313" key="1">
    <source>
        <dbReference type="EMBL" id="MEN3069063.1"/>
    </source>
</evidence>
<dbReference type="PANTHER" id="PTHR12725">
    <property type="entry name" value="HALOACID DEHALOGENASE-LIKE HYDROLASE"/>
    <property type="match status" value="1"/>
</dbReference>
<dbReference type="Pfam" id="PF13419">
    <property type="entry name" value="HAD_2"/>
    <property type="match status" value="1"/>
</dbReference>
<dbReference type="InterPro" id="IPR041492">
    <property type="entry name" value="HAD_2"/>
</dbReference>
<organism evidence="1 2">
    <name type="scientific">Uliginosibacterium sediminicola</name>
    <dbReference type="NCBI Taxonomy" id="2024550"/>
    <lineage>
        <taxon>Bacteria</taxon>
        <taxon>Pseudomonadati</taxon>
        <taxon>Pseudomonadota</taxon>
        <taxon>Betaproteobacteria</taxon>
        <taxon>Rhodocyclales</taxon>
        <taxon>Zoogloeaceae</taxon>
        <taxon>Uliginosibacterium</taxon>
    </lineage>
</organism>
<dbReference type="NCBIfam" id="TIGR01993">
    <property type="entry name" value="Pyr-5-nucltdase"/>
    <property type="match status" value="1"/>
</dbReference>
<dbReference type="RefSeq" id="WP_345919830.1">
    <property type="nucleotide sequence ID" value="NZ_JBDIVE010000005.1"/>
</dbReference>
<dbReference type="SFLD" id="SFLDG01129">
    <property type="entry name" value="C1.5:_HAD__Beta-PGM__Phosphata"/>
    <property type="match status" value="1"/>
</dbReference>
<proteinExistence type="predicted"/>
<dbReference type="NCBIfam" id="TIGR01509">
    <property type="entry name" value="HAD-SF-IA-v3"/>
    <property type="match status" value="1"/>
</dbReference>
<dbReference type="InterPro" id="IPR023214">
    <property type="entry name" value="HAD_sf"/>
</dbReference>
<dbReference type="PANTHER" id="PTHR12725:SF117">
    <property type="entry name" value="HALOACID DEHALOGENASE-LIKE HYDROLASE"/>
    <property type="match status" value="1"/>
</dbReference>
<protein>
    <submittedName>
        <fullName evidence="1">Pyrimidine 5'-nucleotidase</fullName>
    </submittedName>
</protein>
<dbReference type="InterPro" id="IPR006439">
    <property type="entry name" value="HAD-SF_hydro_IA"/>
</dbReference>
<dbReference type="InterPro" id="IPR010237">
    <property type="entry name" value="Pyr-5-nucltdase"/>
</dbReference>
<accession>A0ABU9YZ52</accession>
<evidence type="ECO:0000313" key="2">
    <source>
        <dbReference type="Proteomes" id="UP001410394"/>
    </source>
</evidence>